<feature type="domain" description="Haemolysin activator HlyB C-terminal" evidence="5">
    <location>
        <begin position="166"/>
        <end position="423"/>
    </location>
</feature>
<dbReference type="PANTHER" id="PTHR34597">
    <property type="entry name" value="SLR1661 PROTEIN"/>
    <property type="match status" value="1"/>
</dbReference>
<dbReference type="GO" id="GO:0008320">
    <property type="term" value="F:protein transmembrane transporter activity"/>
    <property type="evidence" value="ECO:0007669"/>
    <property type="project" value="TreeGrafter"/>
</dbReference>
<evidence type="ECO:0000259" key="5">
    <source>
        <dbReference type="Pfam" id="PF03865"/>
    </source>
</evidence>
<keyword evidence="2" id="KW-0812">Transmembrane</keyword>
<evidence type="ECO:0000313" key="8">
    <source>
        <dbReference type="Proteomes" id="UP000242432"/>
    </source>
</evidence>
<keyword evidence="8" id="KW-1185">Reference proteome</keyword>
<feature type="signal peptide" evidence="4">
    <location>
        <begin position="1"/>
        <end position="25"/>
    </location>
</feature>
<keyword evidence="1" id="KW-1134">Transmembrane beta strand</keyword>
<dbReference type="AlphaFoldDB" id="A0A1T4VKQ8"/>
<protein>
    <submittedName>
        <fullName evidence="7">Hemolysin activation/secretion protein</fullName>
    </submittedName>
</protein>
<name>A0A1T4VKQ8_9GAMM</name>
<dbReference type="STRING" id="83771.SAMN02910357_02635"/>
<gene>
    <name evidence="7" type="ORF">SAMN02745213_01667</name>
</gene>
<dbReference type="GO" id="GO:0098046">
    <property type="term" value="C:type V protein secretion system complex"/>
    <property type="evidence" value="ECO:0007669"/>
    <property type="project" value="TreeGrafter"/>
</dbReference>
<dbReference type="EMBL" id="FUXX01000030">
    <property type="protein sequence ID" value="SKA65564.1"/>
    <property type="molecule type" value="Genomic_DNA"/>
</dbReference>
<sequence length="498" mass="56696">MAKVRNLLLSLFTALCFMGAGSSFAQVLNNVEIKSQAKLSKSELNDILKGYVGREITVYSLQNLLNDLTAVYKSNGYLTAQAFYPEQESYNGELKIVVESARLNEVRLKNLSTVNKKTLYRLFENTRKLQNKPVNSSELNDSLLKVKDLNLFDIAGYFENSSDDSADLLLDIKPKRRFSFQGFYDNYGNRSTGENRFVGLVTCNDVSHHADKADLLLATTDRQQNNFSFDYRIPINSNLNVLGTDLSYSDYELGGDYKDLDIHGNVFNADMYLENPFYRTSKTRFTADIGPYYRNITDNIDAFDVKLKRHSYGMFTDFKLDNYLNSLNLAHTLRLNYGKIKNDDEYQLYDDKSYFITTLDGTVSFDFNRFFNISNSYNLQIASTSVDPSDKFSPCGAYGVKAFASNTAASDNGLFDDLKFTYKVKTYPTFNVYTDFMQAHAKNHNSDKKESFYAVGLGSEVVYKGFYVNASLNKAVGTNREYAKDSVKLLVKFGYYMD</sequence>
<dbReference type="PANTHER" id="PTHR34597:SF3">
    <property type="entry name" value="OUTER MEMBRANE TRANSPORTER CDIB"/>
    <property type="match status" value="1"/>
</dbReference>
<dbReference type="InterPro" id="IPR005565">
    <property type="entry name" value="Hemolysn_activator_HlyB_C"/>
</dbReference>
<evidence type="ECO:0000256" key="4">
    <source>
        <dbReference type="SAM" id="SignalP"/>
    </source>
</evidence>
<dbReference type="GO" id="GO:0046819">
    <property type="term" value="P:protein secretion by the type V secretion system"/>
    <property type="evidence" value="ECO:0007669"/>
    <property type="project" value="TreeGrafter"/>
</dbReference>
<evidence type="ECO:0000259" key="6">
    <source>
        <dbReference type="Pfam" id="PF08479"/>
    </source>
</evidence>
<dbReference type="Pfam" id="PF08479">
    <property type="entry name" value="POTRA_2"/>
    <property type="match status" value="1"/>
</dbReference>
<feature type="domain" description="Polypeptide-transport-associated ShlB-type" evidence="6">
    <location>
        <begin position="28"/>
        <end position="98"/>
    </location>
</feature>
<evidence type="ECO:0000313" key="7">
    <source>
        <dbReference type="EMBL" id="SKA65564.1"/>
    </source>
</evidence>
<reference evidence="8" key="1">
    <citation type="submission" date="2017-02" db="EMBL/GenBank/DDBJ databases">
        <authorList>
            <person name="Varghese N."/>
            <person name="Submissions S."/>
        </authorList>
    </citation>
    <scope>NUCLEOTIDE SEQUENCE [LARGE SCALE GENOMIC DNA]</scope>
    <source>
        <strain evidence="8">DSM 3072</strain>
    </source>
</reference>
<dbReference type="Gene3D" id="3.10.20.310">
    <property type="entry name" value="membrane protein fhac"/>
    <property type="match status" value="1"/>
</dbReference>
<evidence type="ECO:0000256" key="1">
    <source>
        <dbReference type="ARBA" id="ARBA00022452"/>
    </source>
</evidence>
<proteinExistence type="predicted"/>
<dbReference type="RefSeq" id="WP_078929062.1">
    <property type="nucleotide sequence ID" value="NZ_FUXX01000030.1"/>
</dbReference>
<dbReference type="Pfam" id="PF03865">
    <property type="entry name" value="ShlB"/>
    <property type="match status" value="1"/>
</dbReference>
<dbReference type="Gene3D" id="2.40.160.50">
    <property type="entry name" value="membrane protein fhac: a member of the omp85/tpsb transporter family"/>
    <property type="match status" value="1"/>
</dbReference>
<dbReference type="InterPro" id="IPR051544">
    <property type="entry name" value="TPS_OM_transporter"/>
</dbReference>
<organism evidence="7 8">
    <name type="scientific">Succinivibrio dextrinosolvens DSM 3072</name>
    <dbReference type="NCBI Taxonomy" id="1123324"/>
    <lineage>
        <taxon>Bacteria</taxon>
        <taxon>Pseudomonadati</taxon>
        <taxon>Pseudomonadota</taxon>
        <taxon>Gammaproteobacteria</taxon>
        <taxon>Aeromonadales</taxon>
        <taxon>Succinivibrionaceae</taxon>
        <taxon>Succinivibrio</taxon>
    </lineage>
</organism>
<keyword evidence="1" id="KW-0472">Membrane</keyword>
<feature type="chain" id="PRO_5012775263" evidence="4">
    <location>
        <begin position="26"/>
        <end position="498"/>
    </location>
</feature>
<keyword evidence="4" id="KW-0732">Signal</keyword>
<keyword evidence="3" id="KW-0998">Cell outer membrane</keyword>
<dbReference type="InterPro" id="IPR013686">
    <property type="entry name" value="Polypept-transport_assoc_ShlB"/>
</dbReference>
<evidence type="ECO:0000256" key="2">
    <source>
        <dbReference type="ARBA" id="ARBA00022692"/>
    </source>
</evidence>
<dbReference type="Proteomes" id="UP000242432">
    <property type="component" value="Unassembled WGS sequence"/>
</dbReference>
<evidence type="ECO:0000256" key="3">
    <source>
        <dbReference type="ARBA" id="ARBA00023237"/>
    </source>
</evidence>
<accession>A0A1T4VKQ8</accession>